<dbReference type="Pfam" id="PF00300">
    <property type="entry name" value="His_Phos_1"/>
    <property type="match status" value="1"/>
</dbReference>
<dbReference type="InterPro" id="IPR029033">
    <property type="entry name" value="His_PPase_superfam"/>
</dbReference>
<protein>
    <submittedName>
        <fullName evidence="4">Phosphoglycerate mutase</fullName>
    </submittedName>
</protein>
<dbReference type="AlphaFoldDB" id="F4CIP6"/>
<feature type="active site" description="Proton donor/acceptor" evidence="1">
    <location>
        <position position="132"/>
    </location>
</feature>
<dbReference type="SMART" id="SM00855">
    <property type="entry name" value="PGAM"/>
    <property type="match status" value="1"/>
</dbReference>
<evidence type="ECO:0000313" key="4">
    <source>
        <dbReference type="EMBL" id="AEA22443.1"/>
    </source>
</evidence>
<feature type="region of interest" description="Disordered" evidence="3">
    <location>
        <begin position="1"/>
        <end position="46"/>
    </location>
</feature>
<dbReference type="GO" id="GO:0005737">
    <property type="term" value="C:cytoplasm"/>
    <property type="evidence" value="ECO:0007669"/>
    <property type="project" value="TreeGrafter"/>
</dbReference>
<feature type="compositionally biased region" description="Basic and acidic residues" evidence="3">
    <location>
        <begin position="1"/>
        <end position="14"/>
    </location>
</feature>
<feature type="binding site" evidence="2">
    <location>
        <position position="108"/>
    </location>
    <ligand>
        <name>substrate</name>
    </ligand>
</feature>
<evidence type="ECO:0000313" key="5">
    <source>
        <dbReference type="Proteomes" id="UP000007809"/>
    </source>
</evidence>
<dbReference type="PROSITE" id="PS00175">
    <property type="entry name" value="PG_MUTASE"/>
    <property type="match status" value="1"/>
</dbReference>
<reference evidence="4 5" key="1">
    <citation type="journal article" date="2011" name="J. Bacteriol.">
        <title>Genome sequence of the 1,4-dioxane-degrading Pseudonocardia dioxanivorans strain CB1190.</title>
        <authorList>
            <person name="Sales C.M."/>
            <person name="Mahendra S."/>
            <person name="Grostern A."/>
            <person name="Parales R.E."/>
            <person name="Goodwin L.A."/>
            <person name="Woyke T."/>
            <person name="Nolan M."/>
            <person name="Lapidus A."/>
            <person name="Chertkov O."/>
            <person name="Ovchinnikova G."/>
            <person name="Sczyrba A."/>
            <person name="Alvarez-Cohen L."/>
        </authorList>
    </citation>
    <scope>NUCLEOTIDE SEQUENCE [LARGE SCALE GENOMIC DNA]</scope>
    <source>
        <strain evidence="5">ATCC 55486 / DSM 44775 / JCM 13855 / CB1190</strain>
    </source>
</reference>
<dbReference type="PANTHER" id="PTHR48100">
    <property type="entry name" value="BROAD-SPECIFICITY PHOSPHATASE YOR283W-RELATED"/>
    <property type="match status" value="1"/>
</dbReference>
<accession>F4CIP6</accession>
<gene>
    <name evidence="4" type="ordered locus">Psed_0167</name>
</gene>
<dbReference type="HOGENOM" id="CLU_033323_9_5_11"/>
<evidence type="ECO:0000256" key="2">
    <source>
        <dbReference type="PIRSR" id="PIRSR613078-2"/>
    </source>
</evidence>
<evidence type="ECO:0000256" key="1">
    <source>
        <dbReference type="PIRSR" id="PIRSR613078-1"/>
    </source>
</evidence>
<dbReference type="STRING" id="675635.Psed_0167"/>
<dbReference type="InterPro" id="IPR001345">
    <property type="entry name" value="PG/BPGM_mutase_AS"/>
</dbReference>
<dbReference type="GO" id="GO:0016791">
    <property type="term" value="F:phosphatase activity"/>
    <property type="evidence" value="ECO:0007669"/>
    <property type="project" value="TreeGrafter"/>
</dbReference>
<feature type="active site" description="Tele-phosphohistidine intermediate" evidence="1">
    <location>
        <position position="58"/>
    </location>
</feature>
<dbReference type="PANTHER" id="PTHR48100:SF58">
    <property type="entry name" value="PE-PGRS FAMILY PROTEIN PE_PGRS11"/>
    <property type="match status" value="1"/>
</dbReference>
<dbReference type="EMBL" id="CP002593">
    <property type="protein sequence ID" value="AEA22443.1"/>
    <property type="molecule type" value="Genomic_DNA"/>
</dbReference>
<dbReference type="InterPro" id="IPR050275">
    <property type="entry name" value="PGM_Phosphatase"/>
</dbReference>
<dbReference type="InterPro" id="IPR013078">
    <property type="entry name" value="His_Pase_superF_clade-1"/>
</dbReference>
<feature type="binding site" evidence="2">
    <location>
        <begin position="57"/>
        <end position="64"/>
    </location>
    <ligand>
        <name>substrate</name>
    </ligand>
</feature>
<keyword evidence="5" id="KW-1185">Reference proteome</keyword>
<organism evidence="4 5">
    <name type="scientific">Pseudonocardia dioxanivorans (strain ATCC 55486 / DSM 44775 / JCM 13855 / CB1190)</name>
    <dbReference type="NCBI Taxonomy" id="675635"/>
    <lineage>
        <taxon>Bacteria</taxon>
        <taxon>Bacillati</taxon>
        <taxon>Actinomycetota</taxon>
        <taxon>Actinomycetes</taxon>
        <taxon>Pseudonocardiales</taxon>
        <taxon>Pseudonocardiaceae</taxon>
        <taxon>Pseudonocardia</taxon>
    </lineage>
</organism>
<dbReference type="RefSeq" id="WP_013672384.1">
    <property type="nucleotide sequence ID" value="NC_015312.1"/>
</dbReference>
<dbReference type="Proteomes" id="UP000007809">
    <property type="component" value="Chromosome"/>
</dbReference>
<dbReference type="SUPFAM" id="SSF53254">
    <property type="entry name" value="Phosphoglycerate mutase-like"/>
    <property type="match status" value="1"/>
</dbReference>
<dbReference type="eggNOG" id="COG0406">
    <property type="taxonomic scope" value="Bacteria"/>
</dbReference>
<dbReference type="Gene3D" id="3.40.50.1240">
    <property type="entry name" value="Phosphoglycerate mutase-like"/>
    <property type="match status" value="1"/>
</dbReference>
<proteinExistence type="predicted"/>
<dbReference type="KEGG" id="pdx:Psed_0167"/>
<sequence>MTSDGRRLLDHSRSAPDPSAPDPSDPDPSDPDHLVADEADLEPPEVPVDGLRLVLVRHGQTDANAGKVLDTALPGSPLNALGHEQARTVADLLADWPVRAVFASRATRAQETAAPIADAHGLSVTVLEGVHEISVGHLEGASDAHSRRIFEDIYDGWWGGDLARPMPGGESAADVRERALPVVDEIVRAAEELPPGSAVVLVSHGATIRITAAALLGDTVETAYVPNTGRVVLARDPGSASGWTLQLWDSGPALAGDVTAGATG</sequence>
<name>F4CIP6_PSEUX</name>
<dbReference type="CDD" id="cd07067">
    <property type="entry name" value="HP_PGM_like"/>
    <property type="match status" value="1"/>
</dbReference>
<evidence type="ECO:0000256" key="3">
    <source>
        <dbReference type="SAM" id="MobiDB-lite"/>
    </source>
</evidence>